<sequence length="219" mass="23478">MALTVPAPASGSHDTDGVLAVPSLAQTLRLAADAVEERETQLRIWTPGAAHDTDSIRRIGWPLAYGPQGYSLGYFRSLRERHSREAIWEWREHCSGVGTALTFLLRQYQTLTAEDLRGLADALAEGRPVAEISAAADELAAYTSTGPGVTTRNEHERRGVERGLSVLRDAELVAASARLAEQQHQLDTADGAFAALAVAHPEACHTDADYPGWTPGGAA</sequence>
<name>A0ABN3QM45_9ACTN</name>
<comment type="caution">
    <text evidence="1">The sequence shown here is derived from an EMBL/GenBank/DDBJ whole genome shotgun (WGS) entry which is preliminary data.</text>
</comment>
<dbReference type="Proteomes" id="UP001501447">
    <property type="component" value="Unassembled WGS sequence"/>
</dbReference>
<evidence type="ECO:0000313" key="2">
    <source>
        <dbReference type="Proteomes" id="UP001501447"/>
    </source>
</evidence>
<keyword evidence="2" id="KW-1185">Reference proteome</keyword>
<gene>
    <name evidence="1" type="ORF">GCM10009863_51970</name>
</gene>
<organism evidence="1 2">
    <name type="scientific">Streptomyces axinellae</name>
    <dbReference type="NCBI Taxonomy" id="552788"/>
    <lineage>
        <taxon>Bacteria</taxon>
        <taxon>Bacillati</taxon>
        <taxon>Actinomycetota</taxon>
        <taxon>Actinomycetes</taxon>
        <taxon>Kitasatosporales</taxon>
        <taxon>Streptomycetaceae</taxon>
        <taxon>Streptomyces</taxon>
    </lineage>
</organism>
<accession>A0ABN3QM45</accession>
<dbReference type="EMBL" id="BAAARJ010000018">
    <property type="protein sequence ID" value="GAA2630103.1"/>
    <property type="molecule type" value="Genomic_DNA"/>
</dbReference>
<dbReference type="RefSeq" id="WP_344568996.1">
    <property type="nucleotide sequence ID" value="NZ_BAAARJ010000018.1"/>
</dbReference>
<evidence type="ECO:0000313" key="1">
    <source>
        <dbReference type="EMBL" id="GAA2630103.1"/>
    </source>
</evidence>
<proteinExistence type="predicted"/>
<protein>
    <submittedName>
        <fullName evidence="1">Uncharacterized protein</fullName>
    </submittedName>
</protein>
<reference evidence="1 2" key="1">
    <citation type="journal article" date="2019" name="Int. J. Syst. Evol. Microbiol.">
        <title>The Global Catalogue of Microorganisms (GCM) 10K type strain sequencing project: providing services to taxonomists for standard genome sequencing and annotation.</title>
        <authorList>
            <consortium name="The Broad Institute Genomics Platform"/>
            <consortium name="The Broad Institute Genome Sequencing Center for Infectious Disease"/>
            <person name="Wu L."/>
            <person name="Ma J."/>
        </authorList>
    </citation>
    <scope>NUCLEOTIDE SEQUENCE [LARGE SCALE GENOMIC DNA]</scope>
    <source>
        <strain evidence="1 2">JCM 16373</strain>
    </source>
</reference>